<dbReference type="InterPro" id="IPR023416">
    <property type="entry name" value="Transthyretin/HIU_hydrolase_d"/>
</dbReference>
<dbReference type="Gene3D" id="1.10.3330.10">
    <property type="entry name" value="Oxo-4-hydroxy-4-carboxy-5-ureidoimidazoline decarboxylase"/>
    <property type="match status" value="1"/>
</dbReference>
<dbReference type="RefSeq" id="WP_150457813.1">
    <property type="nucleotide sequence ID" value="NZ_VYKK01000008.1"/>
</dbReference>
<evidence type="ECO:0000256" key="8">
    <source>
        <dbReference type="PIRSR" id="PIRSR600895-51"/>
    </source>
</evidence>
<evidence type="ECO:0000256" key="4">
    <source>
        <dbReference type="ARBA" id="ARBA00022631"/>
    </source>
</evidence>
<dbReference type="PANTHER" id="PTHR43466:SF1">
    <property type="entry name" value="2-OXO-4-HYDROXY-4-CARBOXY-5-UREIDOIMIDAZOLINE DECARBOXYLASE-RELATED"/>
    <property type="match status" value="1"/>
</dbReference>
<dbReference type="InterPro" id="IPR000895">
    <property type="entry name" value="Transthyretin/HIU_hydrolase"/>
</dbReference>
<dbReference type="SUPFAM" id="SSF158694">
    <property type="entry name" value="UraD-Like"/>
    <property type="match status" value="1"/>
</dbReference>
<feature type="domain" description="Transthyretin/hydroxyisourate hydrolase" evidence="10">
    <location>
        <begin position="193"/>
        <end position="305"/>
    </location>
</feature>
<dbReference type="InterPro" id="IPR017580">
    <property type="entry name" value="OHCU_decarboxylase-1"/>
</dbReference>
<feature type="binding site" evidence="8">
    <location>
        <position position="196"/>
    </location>
    <ligand>
        <name>substrate</name>
    </ligand>
</feature>
<dbReference type="GO" id="GO:0033971">
    <property type="term" value="F:hydroxyisourate hydrolase activity"/>
    <property type="evidence" value="ECO:0007669"/>
    <property type="project" value="UniProtKB-EC"/>
</dbReference>
<dbReference type="InterPro" id="IPR023418">
    <property type="entry name" value="Thyroxine_BS"/>
</dbReference>
<dbReference type="Gene3D" id="2.60.40.180">
    <property type="entry name" value="Transthyretin/hydroxyisourate hydrolase domain"/>
    <property type="match status" value="1"/>
</dbReference>
<dbReference type="EC" id="4.1.1.97" evidence="12"/>
<keyword evidence="7 12" id="KW-0456">Lyase</keyword>
<evidence type="ECO:0000256" key="6">
    <source>
        <dbReference type="ARBA" id="ARBA00022801"/>
    </source>
</evidence>
<dbReference type="EMBL" id="VYKK01000008">
    <property type="protein sequence ID" value="KAA9005500.1"/>
    <property type="molecule type" value="Genomic_DNA"/>
</dbReference>
<evidence type="ECO:0000313" key="12">
    <source>
        <dbReference type="EMBL" id="KAA9005500.1"/>
    </source>
</evidence>
<dbReference type="GO" id="GO:0006144">
    <property type="term" value="P:purine nucleobase metabolic process"/>
    <property type="evidence" value="ECO:0007669"/>
    <property type="project" value="UniProtKB-KW"/>
</dbReference>
<dbReference type="Pfam" id="PF00576">
    <property type="entry name" value="Transthyretin"/>
    <property type="match status" value="1"/>
</dbReference>
<dbReference type="InterPro" id="IPR018020">
    <property type="entry name" value="OHCU_decarboxylase"/>
</dbReference>
<dbReference type="OrthoDB" id="9800909at2"/>
<keyword evidence="5" id="KW-0210">Decarboxylase</keyword>
<organism evidence="12 13">
    <name type="scientific">Paenibacillus spiritus</name>
    <dbReference type="NCBI Taxonomy" id="2496557"/>
    <lineage>
        <taxon>Bacteria</taxon>
        <taxon>Bacillati</taxon>
        <taxon>Bacillota</taxon>
        <taxon>Bacilli</taxon>
        <taxon>Bacillales</taxon>
        <taxon>Paenibacillaceae</taxon>
        <taxon>Paenibacillus</taxon>
    </lineage>
</organism>
<keyword evidence="6" id="KW-0378">Hydrolase</keyword>
<evidence type="ECO:0000259" key="10">
    <source>
        <dbReference type="Pfam" id="PF00576"/>
    </source>
</evidence>
<dbReference type="InterPro" id="IPR023419">
    <property type="entry name" value="Transthyretin_CS"/>
</dbReference>
<dbReference type="UniPathway" id="UPA00394">
    <property type="reaction ID" value="UER00652"/>
</dbReference>
<dbReference type="InterPro" id="IPR014306">
    <property type="entry name" value="Hydroxyisourate_hydrolase"/>
</dbReference>
<evidence type="ECO:0000256" key="9">
    <source>
        <dbReference type="SAM" id="MobiDB-lite"/>
    </source>
</evidence>
<feature type="domain" description="Oxo-4-hydroxy-4-carboxy-5-ureidoimidazoline decarboxylase" evidence="11">
    <location>
        <begin position="12"/>
        <end position="164"/>
    </location>
</feature>
<dbReference type="CDD" id="cd05822">
    <property type="entry name" value="TLP_HIUase"/>
    <property type="match status" value="1"/>
</dbReference>
<dbReference type="Pfam" id="PF09349">
    <property type="entry name" value="OHCU_decarbox"/>
    <property type="match status" value="1"/>
</dbReference>
<keyword evidence="4" id="KW-0659">Purine metabolism</keyword>
<accession>A0A5J5GC08</accession>
<keyword evidence="13" id="KW-1185">Reference proteome</keyword>
<evidence type="ECO:0000256" key="2">
    <source>
        <dbReference type="ARBA" id="ARBA00001163"/>
    </source>
</evidence>
<protein>
    <submittedName>
        <fullName evidence="12">2-oxo-4-hydroxy-4-carboxy-5-ureidoimidazoline decarboxylase</fullName>
        <ecNumber evidence="12">4.1.1.97</ecNumber>
    </submittedName>
</protein>
<comment type="caution">
    <text evidence="12">The sequence shown here is derived from an EMBL/GenBank/DDBJ whole genome shotgun (WGS) entry which is preliminary data.</text>
</comment>
<evidence type="ECO:0000256" key="7">
    <source>
        <dbReference type="ARBA" id="ARBA00023239"/>
    </source>
</evidence>
<dbReference type="GO" id="GO:0000255">
    <property type="term" value="P:allantoin metabolic process"/>
    <property type="evidence" value="ECO:0007669"/>
    <property type="project" value="InterPro"/>
</dbReference>
<gene>
    <name evidence="12" type="primary">uraD</name>
    <name evidence="12" type="ORF">F4V43_08505</name>
</gene>
<feature type="binding site" evidence="8">
    <location>
        <position position="303"/>
    </location>
    <ligand>
        <name>substrate</name>
    </ligand>
</feature>
<dbReference type="PRINTS" id="PR00189">
    <property type="entry name" value="TRNSTHYRETIN"/>
</dbReference>
<dbReference type="GO" id="GO:0019628">
    <property type="term" value="P:urate catabolic process"/>
    <property type="evidence" value="ECO:0007669"/>
    <property type="project" value="UniProtKB-UniPathway"/>
</dbReference>
<evidence type="ECO:0000256" key="1">
    <source>
        <dbReference type="ARBA" id="ARBA00001043"/>
    </source>
</evidence>
<proteinExistence type="predicted"/>
<dbReference type="PANTHER" id="PTHR43466">
    <property type="entry name" value="2-OXO-4-HYDROXY-4-CARBOXY-5-UREIDOIMIDAZOLINE DECARBOXYLASE-RELATED"/>
    <property type="match status" value="1"/>
</dbReference>
<feature type="binding site" evidence="8">
    <location>
        <position position="235"/>
    </location>
    <ligand>
        <name>substrate</name>
    </ligand>
</feature>
<dbReference type="GO" id="GO:0051997">
    <property type="term" value="F:2-oxo-4-hydroxy-4-carboxy-5-ureidoimidazoline decarboxylase activity"/>
    <property type="evidence" value="ECO:0007669"/>
    <property type="project" value="UniProtKB-EC"/>
</dbReference>
<dbReference type="NCBIfam" id="TIGR03164">
    <property type="entry name" value="UHCUDC"/>
    <property type="match status" value="1"/>
</dbReference>
<dbReference type="PROSITE" id="PS00769">
    <property type="entry name" value="TRANSTHYRETIN_2"/>
    <property type="match status" value="1"/>
</dbReference>
<dbReference type="InterPro" id="IPR036778">
    <property type="entry name" value="OHCU_decarboxylase_sf"/>
</dbReference>
<dbReference type="NCBIfam" id="TIGR02962">
    <property type="entry name" value="hdxy_isourate"/>
    <property type="match status" value="1"/>
</dbReference>
<comment type="catalytic activity">
    <reaction evidence="2">
        <text>5-hydroxy-2-oxo-4-ureido-2,5-dihydro-1H-imidazole-5-carboxylate + H(+) = (S)-allantoin + CO2</text>
        <dbReference type="Rhea" id="RHEA:26301"/>
        <dbReference type="ChEBI" id="CHEBI:15378"/>
        <dbReference type="ChEBI" id="CHEBI:15678"/>
        <dbReference type="ChEBI" id="CHEBI:16526"/>
        <dbReference type="ChEBI" id="CHEBI:58639"/>
        <dbReference type="EC" id="4.1.1.97"/>
    </reaction>
</comment>
<dbReference type="PROSITE" id="PS00768">
    <property type="entry name" value="TRANSTHYRETIN_1"/>
    <property type="match status" value="1"/>
</dbReference>
<feature type="region of interest" description="Disordered" evidence="9">
    <location>
        <begin position="171"/>
        <end position="194"/>
    </location>
</feature>
<sequence length="306" mass="33664">MKAQTLMLDAVNKMDREAFVSALGGIYEHSPWVAEAAWPERPFADVEDLHEAMEQAVRSAGEERSLALLRSHPDLATRMQVTPLSAAEQRGAGLDRLAPEQFAEMSGLNRRYTEKFGFPFILAVRGRTADEILASLRERLPGERETELARAMQEVGRIAGFRLRDLITEGETEQAENAAPPLSAGQSGGSGRLTTHVLDLSRGTPAPGLVVELRLREEDGGWRLLKTAVTNADGRLEKPLLEGGELAGGSYELLFRAGDYWRRIAGTESEAFLEEIPIRFRVAEPDAHYHVPLLLAPGGYSTYRGS</sequence>
<evidence type="ECO:0000256" key="3">
    <source>
        <dbReference type="ARBA" id="ARBA00004754"/>
    </source>
</evidence>
<dbReference type="InterPro" id="IPR036817">
    <property type="entry name" value="Transthyretin/HIU_hydrolase_sf"/>
</dbReference>
<dbReference type="Proteomes" id="UP000367750">
    <property type="component" value="Unassembled WGS sequence"/>
</dbReference>
<comment type="pathway">
    <text evidence="3">Purine metabolism; urate degradation; (S)-allantoin from urate: step 3/3.</text>
</comment>
<evidence type="ECO:0000313" key="13">
    <source>
        <dbReference type="Proteomes" id="UP000367750"/>
    </source>
</evidence>
<name>A0A5J5GC08_9BACL</name>
<reference evidence="12 13" key="1">
    <citation type="submission" date="2019-09" db="EMBL/GenBank/DDBJ databases">
        <title>Bacillus ochoae sp. nov., Paenibacillus whitsoniae sp. nov., Paenibacillus spiritus sp. nov. Isolated from the Mars Exploration Rover during spacecraft assembly.</title>
        <authorList>
            <person name="Seuylemezian A."/>
            <person name="Vaishampayan P."/>
        </authorList>
    </citation>
    <scope>NUCLEOTIDE SEQUENCE [LARGE SCALE GENOMIC DNA]</scope>
    <source>
        <strain evidence="12 13">MER_111</strain>
    </source>
</reference>
<comment type="catalytic activity">
    <reaction evidence="1">
        <text>5-hydroxyisourate + H2O = 5-hydroxy-2-oxo-4-ureido-2,5-dihydro-1H-imidazole-5-carboxylate + H(+)</text>
        <dbReference type="Rhea" id="RHEA:23736"/>
        <dbReference type="ChEBI" id="CHEBI:15377"/>
        <dbReference type="ChEBI" id="CHEBI:15378"/>
        <dbReference type="ChEBI" id="CHEBI:18072"/>
        <dbReference type="ChEBI" id="CHEBI:58639"/>
        <dbReference type="EC" id="3.5.2.17"/>
    </reaction>
</comment>
<evidence type="ECO:0000256" key="5">
    <source>
        <dbReference type="ARBA" id="ARBA00022793"/>
    </source>
</evidence>
<dbReference type="SUPFAM" id="SSF49472">
    <property type="entry name" value="Transthyretin (synonym: prealbumin)"/>
    <property type="match status" value="1"/>
</dbReference>
<dbReference type="AlphaFoldDB" id="A0A5J5GC08"/>
<evidence type="ECO:0000259" key="11">
    <source>
        <dbReference type="Pfam" id="PF09349"/>
    </source>
</evidence>